<dbReference type="EMBL" id="NEXD01000134">
    <property type="protein sequence ID" value="PSN82738.1"/>
    <property type="molecule type" value="Genomic_DNA"/>
</dbReference>
<dbReference type="InterPro" id="IPR036388">
    <property type="entry name" value="WH-like_DNA-bd_sf"/>
</dbReference>
<dbReference type="AlphaFoldDB" id="A0A2R6A8T3"/>
<dbReference type="Gene3D" id="3.40.50.300">
    <property type="entry name" value="P-loop containing nucleotide triphosphate hydrolases"/>
    <property type="match status" value="1"/>
</dbReference>
<dbReference type="SUPFAM" id="SSF52540">
    <property type="entry name" value="P-loop containing nucleoside triphosphate hydrolases"/>
    <property type="match status" value="1"/>
</dbReference>
<dbReference type="Gene3D" id="1.10.10.10">
    <property type="entry name" value="Winged helix-like DNA-binding domain superfamily/Winged helix DNA-binding domain"/>
    <property type="match status" value="1"/>
</dbReference>
<evidence type="ECO:0000313" key="3">
    <source>
        <dbReference type="Proteomes" id="UP000240569"/>
    </source>
</evidence>
<gene>
    <name evidence="2" type="ORF">B9Q02_11290</name>
</gene>
<dbReference type="InterPro" id="IPR011579">
    <property type="entry name" value="ATPase_dom"/>
</dbReference>
<dbReference type="PANTHER" id="PTHR34301">
    <property type="entry name" value="DNA-BINDING PROTEIN-RELATED"/>
    <property type="match status" value="1"/>
</dbReference>
<comment type="caution">
    <text evidence="2">The sequence shown here is derived from an EMBL/GenBank/DDBJ whole genome shotgun (WGS) entry which is preliminary data.</text>
</comment>
<dbReference type="SUPFAM" id="SSF46785">
    <property type="entry name" value="Winged helix' DNA-binding domain"/>
    <property type="match status" value="1"/>
</dbReference>
<dbReference type="InterPro" id="IPR027417">
    <property type="entry name" value="P-loop_NTPase"/>
</dbReference>
<evidence type="ECO:0000259" key="1">
    <source>
        <dbReference type="Pfam" id="PF01637"/>
    </source>
</evidence>
<proteinExistence type="predicted"/>
<protein>
    <submittedName>
        <fullName evidence="2">ATPase</fullName>
    </submittedName>
</protein>
<name>A0A2R6A8T3_9ARCH</name>
<sequence>MRNLVPVRNLLFDPRPKSSRKELFDREKQLEALDRSIGKPLILVLGIRRIGKSSLLLSFLENWKGVYIDLRGVRNTADLYRKISEGLTGSLAKLRDVIKGISGVKIAGVEVTLKWRGVDSISLPRLIEQLTKKQTVVFVLDEIQELRPPLSFELKNTIAYAYDNLPNCTFVLSGSQIGLLKDFVGVDNPESPLFGRYYTEVRVERFTKEQSREFLQRGFGELKQSVERSVIEKGVALFDGIPGWLVHYGMSYVERKNYDEILEIAINTARNELLKLNQREKQVAKAIANGAKSWSSVRKLIEEKSGEIIPKSTLTRTIKALEKLSIIQDYRFLDPVYQLAAKLL</sequence>
<feature type="domain" description="ATPase" evidence="1">
    <location>
        <begin position="23"/>
        <end position="246"/>
    </location>
</feature>
<evidence type="ECO:0000313" key="2">
    <source>
        <dbReference type="EMBL" id="PSN82738.1"/>
    </source>
</evidence>
<dbReference type="PANTHER" id="PTHR34301:SF8">
    <property type="entry name" value="ATPASE DOMAIN-CONTAINING PROTEIN"/>
    <property type="match status" value="1"/>
</dbReference>
<dbReference type="GO" id="GO:0005524">
    <property type="term" value="F:ATP binding"/>
    <property type="evidence" value="ECO:0007669"/>
    <property type="project" value="InterPro"/>
</dbReference>
<dbReference type="Gene3D" id="1.10.8.60">
    <property type="match status" value="1"/>
</dbReference>
<dbReference type="InterPro" id="IPR036390">
    <property type="entry name" value="WH_DNA-bd_sf"/>
</dbReference>
<dbReference type="Proteomes" id="UP000240569">
    <property type="component" value="Unassembled WGS sequence"/>
</dbReference>
<accession>A0A2R6A8T3</accession>
<dbReference type="Pfam" id="PF01637">
    <property type="entry name" value="ATPase_2"/>
    <property type="match status" value="1"/>
</dbReference>
<reference evidence="2 3" key="1">
    <citation type="submission" date="2017-04" db="EMBL/GenBank/DDBJ databases">
        <title>Novel microbial lineages endemic to geothermal iron-oxide mats fill important gaps in the evolutionary history of Archaea.</title>
        <authorList>
            <person name="Jay Z.J."/>
            <person name="Beam J.P."/>
            <person name="Dlakic M."/>
            <person name="Rusch D.B."/>
            <person name="Kozubal M.A."/>
            <person name="Inskeep W.P."/>
        </authorList>
    </citation>
    <scope>NUCLEOTIDE SEQUENCE [LARGE SCALE GENOMIC DNA]</scope>
    <source>
        <strain evidence="2">BE_D</strain>
    </source>
</reference>
<organism evidence="2 3">
    <name type="scientific">Candidatus Marsarchaeota G1 archaeon BE_D</name>
    <dbReference type="NCBI Taxonomy" id="1978156"/>
    <lineage>
        <taxon>Archaea</taxon>
        <taxon>Candidatus Marsarchaeota</taxon>
        <taxon>Candidatus Marsarchaeota group 1</taxon>
    </lineage>
</organism>